<dbReference type="InterPro" id="IPR037197">
    <property type="entry name" value="WWE_dom_sf"/>
</dbReference>
<dbReference type="InterPro" id="IPR004170">
    <property type="entry name" value="WWE_dom"/>
</dbReference>
<evidence type="ECO:0000256" key="5">
    <source>
        <dbReference type="ARBA" id="ARBA00047597"/>
    </source>
</evidence>
<keyword evidence="4" id="KW-0548">Nucleotidyltransferase</keyword>
<dbReference type="InterPro" id="IPR000768">
    <property type="entry name" value="ART"/>
</dbReference>
<organism evidence="9 10">
    <name type="scientific">Didymodactylos carnosus</name>
    <dbReference type="NCBI Taxonomy" id="1234261"/>
    <lineage>
        <taxon>Eukaryota</taxon>
        <taxon>Metazoa</taxon>
        <taxon>Spiralia</taxon>
        <taxon>Gnathifera</taxon>
        <taxon>Rotifera</taxon>
        <taxon>Eurotatoria</taxon>
        <taxon>Bdelloidea</taxon>
        <taxon>Philodinida</taxon>
        <taxon>Philodinidae</taxon>
        <taxon>Didymodactylos</taxon>
    </lineage>
</organism>
<feature type="domain" description="WWE" evidence="7">
    <location>
        <begin position="37"/>
        <end position="89"/>
    </location>
</feature>
<dbReference type="EMBL" id="CAJNOK010000356">
    <property type="protein sequence ID" value="CAF0747309.1"/>
    <property type="molecule type" value="Genomic_DNA"/>
</dbReference>
<dbReference type="Pfam" id="PF01129">
    <property type="entry name" value="ART"/>
    <property type="match status" value="1"/>
</dbReference>
<dbReference type="SUPFAM" id="SSF117839">
    <property type="entry name" value="WWE domain"/>
    <property type="match status" value="1"/>
</dbReference>
<dbReference type="Proteomes" id="UP000682733">
    <property type="component" value="Unassembled WGS sequence"/>
</dbReference>
<dbReference type="Gene3D" id="3.30.720.50">
    <property type="match status" value="1"/>
</dbReference>
<gene>
    <name evidence="8" type="ORF">OVA965_LOCUS1803</name>
    <name evidence="9" type="ORF">TMI583_LOCUS1803</name>
</gene>
<sequence>MTSEFAPCAPVLLRPRNIQWYLNSAINVWSSANSEEFDTWQKYADVENEIIEDAFQEKVANVELDGGYIIDFRVQYVKGDKKRQRPVKRVIIETEQKNVQLREERFALPVILASDTDAPKKTSTASSTNEQVLLDRLKLIGSLSGAYHGLALNKTNKTLADVVEEALVGILSEGAKLGKAKEAEWLAKQLRDVKRFGENVTLRNDCIPHAVGETCVYLYTKECFWYKLLNTVLRNYQTMTIEQIKTLGPFCWILDWYITKKGSGGNFTVYRGLTITDEQRQQFIKKNEDIEFISFTSTSRNRKLAEVFGNTLLVFDLDVISSFHGTHVKCGKDISFLSRFPKEEEYLMYPGRLFRFVQYEYDSDTMKHIIHLKSSNQNP</sequence>
<comment type="similarity">
    <text evidence="1 6">Belongs to the Arg-specific ADP-ribosyltransferase family.</text>
</comment>
<evidence type="ECO:0000259" key="7">
    <source>
        <dbReference type="Pfam" id="PF02825"/>
    </source>
</evidence>
<comment type="catalytic activity">
    <reaction evidence="5 6">
        <text>L-arginyl-[protein] + NAD(+) = N(omega)-(ADP-D-ribosyl)-L-arginyl-[protein] + nicotinamide + H(+)</text>
        <dbReference type="Rhea" id="RHEA:19149"/>
        <dbReference type="Rhea" id="RHEA-COMP:10532"/>
        <dbReference type="Rhea" id="RHEA-COMP:15087"/>
        <dbReference type="ChEBI" id="CHEBI:15378"/>
        <dbReference type="ChEBI" id="CHEBI:17154"/>
        <dbReference type="ChEBI" id="CHEBI:29965"/>
        <dbReference type="ChEBI" id="CHEBI:57540"/>
        <dbReference type="ChEBI" id="CHEBI:142554"/>
        <dbReference type="EC" id="2.4.2.31"/>
    </reaction>
</comment>
<dbReference type="Gene3D" id="3.90.176.10">
    <property type="entry name" value="Toxin ADP-ribosyltransferase, Chain A, domain 1"/>
    <property type="match status" value="1"/>
</dbReference>
<evidence type="ECO:0000256" key="2">
    <source>
        <dbReference type="ARBA" id="ARBA00022676"/>
    </source>
</evidence>
<dbReference type="Proteomes" id="UP000677228">
    <property type="component" value="Unassembled WGS sequence"/>
</dbReference>
<evidence type="ECO:0000256" key="1">
    <source>
        <dbReference type="ARBA" id="ARBA00009558"/>
    </source>
</evidence>
<evidence type="ECO:0000313" key="9">
    <source>
        <dbReference type="EMBL" id="CAF3525571.1"/>
    </source>
</evidence>
<proteinExistence type="inferred from homology"/>
<evidence type="ECO:0000256" key="4">
    <source>
        <dbReference type="ARBA" id="ARBA00022695"/>
    </source>
</evidence>
<comment type="caution">
    <text evidence="9">The sequence shown here is derived from an EMBL/GenBank/DDBJ whole genome shotgun (WGS) entry which is preliminary data.</text>
</comment>
<accession>A0A8S2GLZ8</accession>
<keyword evidence="3 6" id="KW-0808">Transferase</keyword>
<protein>
    <recommendedName>
        <fullName evidence="6">NAD(P)(+)--arginine ADP-ribosyltransferase</fullName>
        <ecNumber evidence="6">2.4.2.31</ecNumber>
    </recommendedName>
    <alternativeName>
        <fullName evidence="6">Mono(ADP-ribosyl)transferase</fullName>
    </alternativeName>
</protein>
<dbReference type="SUPFAM" id="SSF56399">
    <property type="entry name" value="ADP-ribosylation"/>
    <property type="match status" value="1"/>
</dbReference>
<keyword evidence="2 6" id="KW-0328">Glycosyltransferase</keyword>
<dbReference type="EC" id="2.4.2.31" evidence="6"/>
<dbReference type="GO" id="GO:0106274">
    <property type="term" value="F:NAD+-protein-arginine ADP-ribosyltransferase activity"/>
    <property type="evidence" value="ECO:0007669"/>
    <property type="project" value="UniProtKB-EC"/>
</dbReference>
<dbReference type="AlphaFoldDB" id="A0A8S2GLZ8"/>
<evidence type="ECO:0000256" key="3">
    <source>
        <dbReference type="ARBA" id="ARBA00022679"/>
    </source>
</evidence>
<evidence type="ECO:0000256" key="6">
    <source>
        <dbReference type="RuleBase" id="RU361228"/>
    </source>
</evidence>
<dbReference type="Pfam" id="PF02825">
    <property type="entry name" value="WWE"/>
    <property type="match status" value="1"/>
</dbReference>
<evidence type="ECO:0000313" key="8">
    <source>
        <dbReference type="EMBL" id="CAF0747309.1"/>
    </source>
</evidence>
<dbReference type="GO" id="GO:0016779">
    <property type="term" value="F:nucleotidyltransferase activity"/>
    <property type="evidence" value="ECO:0007669"/>
    <property type="project" value="UniProtKB-KW"/>
</dbReference>
<name>A0A8S2GLZ8_9BILA</name>
<reference evidence="9" key="1">
    <citation type="submission" date="2021-02" db="EMBL/GenBank/DDBJ databases">
        <authorList>
            <person name="Nowell W R."/>
        </authorList>
    </citation>
    <scope>NUCLEOTIDE SEQUENCE</scope>
</reference>
<keyword evidence="6" id="KW-0521">NADP</keyword>
<evidence type="ECO:0000313" key="10">
    <source>
        <dbReference type="Proteomes" id="UP000682733"/>
    </source>
</evidence>
<dbReference type="EMBL" id="CAJOBA010000356">
    <property type="protein sequence ID" value="CAF3525571.1"/>
    <property type="molecule type" value="Genomic_DNA"/>
</dbReference>
<keyword evidence="6" id="KW-0520">NAD</keyword>
<dbReference type="PROSITE" id="PS51996">
    <property type="entry name" value="TR_MART"/>
    <property type="match status" value="1"/>
</dbReference>